<dbReference type="CDD" id="cd07182">
    <property type="entry name" value="RNase_HII_bacteria_HII_like"/>
    <property type="match status" value="1"/>
</dbReference>
<evidence type="ECO:0000256" key="11">
    <source>
        <dbReference type="ARBA" id="ARBA00022759"/>
    </source>
</evidence>
<comment type="cofactor">
    <cofactor evidence="14 15">
        <name>Mn(2+)</name>
        <dbReference type="ChEBI" id="CHEBI:29035"/>
    </cofactor>
    <cofactor evidence="14 15">
        <name>Mg(2+)</name>
        <dbReference type="ChEBI" id="CHEBI:18420"/>
    </cofactor>
    <text evidence="14 15">Manganese or magnesium. Binds 1 divalent metal ion per monomer in the absence of substrate. May bind a second metal ion after substrate binding.</text>
</comment>
<evidence type="ECO:0000256" key="16">
    <source>
        <dbReference type="RuleBase" id="RU003515"/>
    </source>
</evidence>
<dbReference type="NCBIfam" id="NF000595">
    <property type="entry name" value="PRK00015.1-3"/>
    <property type="match status" value="1"/>
</dbReference>
<feature type="binding site" evidence="14 15">
    <location>
        <position position="23"/>
    </location>
    <ligand>
        <name>a divalent metal cation</name>
        <dbReference type="ChEBI" id="CHEBI:60240"/>
    </ligand>
</feature>
<comment type="function">
    <text evidence="3 14 16">Endonuclease that specifically degrades the RNA of RNA-DNA hybrids.</text>
</comment>
<comment type="cofactor">
    <cofactor evidence="2">
        <name>Mg(2+)</name>
        <dbReference type="ChEBI" id="CHEBI:18420"/>
    </cofactor>
</comment>
<dbReference type="HAMAP" id="MF_00052_B">
    <property type="entry name" value="RNase_HII_B"/>
    <property type="match status" value="1"/>
</dbReference>
<evidence type="ECO:0000256" key="10">
    <source>
        <dbReference type="ARBA" id="ARBA00022723"/>
    </source>
</evidence>
<comment type="catalytic activity">
    <reaction evidence="1 14 15 16">
        <text>Endonucleolytic cleavage to 5'-phosphomonoester.</text>
        <dbReference type="EC" id="3.1.26.4"/>
    </reaction>
</comment>
<evidence type="ECO:0000256" key="5">
    <source>
        <dbReference type="ARBA" id="ARBA00007383"/>
    </source>
</evidence>
<evidence type="ECO:0000256" key="14">
    <source>
        <dbReference type="HAMAP-Rule" id="MF_00052"/>
    </source>
</evidence>
<dbReference type="InterPro" id="IPR036397">
    <property type="entry name" value="RNaseH_sf"/>
</dbReference>
<name>A0A2P5SXZ3_9GAMM</name>
<evidence type="ECO:0000256" key="9">
    <source>
        <dbReference type="ARBA" id="ARBA00022722"/>
    </source>
</evidence>
<keyword evidence="11 14" id="KW-0255">Endonuclease</keyword>
<dbReference type="FunFam" id="3.30.420.10:FF:000006">
    <property type="entry name" value="Ribonuclease HII"/>
    <property type="match status" value="1"/>
</dbReference>
<dbReference type="GO" id="GO:0030145">
    <property type="term" value="F:manganese ion binding"/>
    <property type="evidence" value="ECO:0007669"/>
    <property type="project" value="UniProtKB-UniRule"/>
</dbReference>
<comment type="subcellular location">
    <subcellularLocation>
        <location evidence="4 14">Cytoplasm</location>
    </subcellularLocation>
</comment>
<reference evidence="18 19" key="1">
    <citation type="journal article" date="2018" name="Genome Biol. Evol.">
        <title>Cladogenesis and Genomic Streamlining in Extracellular Endosymbionts of Tropical Stink Bugs.</title>
        <authorList>
            <person name="Otero-Bravo A."/>
            <person name="Goffredi S."/>
            <person name="Sabree Z.L."/>
        </authorList>
    </citation>
    <scope>NUCLEOTIDE SEQUENCE [LARGE SCALE GENOMIC DNA]</scope>
    <source>
        <strain evidence="18 19">SoET</strain>
    </source>
</reference>
<dbReference type="EC" id="3.1.26.4" evidence="6 14"/>
<dbReference type="Proteomes" id="UP000296034">
    <property type="component" value="Unassembled WGS sequence"/>
</dbReference>
<dbReference type="RefSeq" id="WP_136131614.1">
    <property type="nucleotide sequence ID" value="NZ_PDKS01000002.1"/>
</dbReference>
<evidence type="ECO:0000256" key="2">
    <source>
        <dbReference type="ARBA" id="ARBA00001946"/>
    </source>
</evidence>
<keyword evidence="9 14" id="KW-0540">Nuclease</keyword>
<feature type="binding site" evidence="14 15">
    <location>
        <position position="115"/>
    </location>
    <ligand>
        <name>a divalent metal cation</name>
        <dbReference type="ChEBI" id="CHEBI:60240"/>
    </ligand>
</feature>
<evidence type="ECO:0000256" key="13">
    <source>
        <dbReference type="ARBA" id="ARBA00023211"/>
    </source>
</evidence>
<evidence type="ECO:0000256" key="1">
    <source>
        <dbReference type="ARBA" id="ARBA00000077"/>
    </source>
</evidence>
<dbReference type="GO" id="GO:0032299">
    <property type="term" value="C:ribonuclease H2 complex"/>
    <property type="evidence" value="ECO:0007669"/>
    <property type="project" value="TreeGrafter"/>
</dbReference>
<dbReference type="GO" id="GO:0003723">
    <property type="term" value="F:RNA binding"/>
    <property type="evidence" value="ECO:0007669"/>
    <property type="project" value="UniProtKB-UniRule"/>
</dbReference>
<dbReference type="InterPro" id="IPR001352">
    <property type="entry name" value="RNase_HII/HIII"/>
</dbReference>
<protein>
    <recommendedName>
        <fullName evidence="7 14">Ribonuclease HII</fullName>
        <shortName evidence="14">RNase HII</shortName>
        <ecNumber evidence="6 14">3.1.26.4</ecNumber>
    </recommendedName>
</protein>
<dbReference type="PROSITE" id="PS51975">
    <property type="entry name" value="RNASE_H_2"/>
    <property type="match status" value="1"/>
</dbReference>
<dbReference type="GO" id="GO:0005737">
    <property type="term" value="C:cytoplasm"/>
    <property type="evidence" value="ECO:0007669"/>
    <property type="project" value="UniProtKB-SubCell"/>
</dbReference>
<evidence type="ECO:0000259" key="17">
    <source>
        <dbReference type="PROSITE" id="PS51975"/>
    </source>
</evidence>
<dbReference type="GO" id="GO:0006298">
    <property type="term" value="P:mismatch repair"/>
    <property type="evidence" value="ECO:0007669"/>
    <property type="project" value="TreeGrafter"/>
</dbReference>
<dbReference type="Gene3D" id="3.30.420.10">
    <property type="entry name" value="Ribonuclease H-like superfamily/Ribonuclease H"/>
    <property type="match status" value="1"/>
</dbReference>
<gene>
    <name evidence="14" type="primary">rnhB</name>
    <name evidence="18" type="ORF">CRV11_01605</name>
</gene>
<dbReference type="NCBIfam" id="NF000596">
    <property type="entry name" value="PRK00015.1-4"/>
    <property type="match status" value="1"/>
</dbReference>
<dbReference type="AlphaFoldDB" id="A0A2P5SXZ3"/>
<keyword evidence="8 14" id="KW-0963">Cytoplasm</keyword>
<dbReference type="Pfam" id="PF01351">
    <property type="entry name" value="RNase_HII"/>
    <property type="match status" value="1"/>
</dbReference>
<comment type="similarity">
    <text evidence="5 14 16">Belongs to the RNase HII family.</text>
</comment>
<evidence type="ECO:0000256" key="4">
    <source>
        <dbReference type="ARBA" id="ARBA00004496"/>
    </source>
</evidence>
<dbReference type="GO" id="GO:0004523">
    <property type="term" value="F:RNA-DNA hybrid ribonuclease activity"/>
    <property type="evidence" value="ECO:0007669"/>
    <property type="project" value="UniProtKB-UniRule"/>
</dbReference>
<dbReference type="InterPro" id="IPR022898">
    <property type="entry name" value="RNase_HII"/>
</dbReference>
<feature type="domain" description="RNase H type-2" evidence="17">
    <location>
        <begin position="17"/>
        <end position="202"/>
    </location>
</feature>
<proteinExistence type="inferred from homology"/>
<dbReference type="InterPro" id="IPR012337">
    <property type="entry name" value="RNaseH-like_sf"/>
</dbReference>
<dbReference type="SUPFAM" id="SSF53098">
    <property type="entry name" value="Ribonuclease H-like"/>
    <property type="match status" value="1"/>
</dbReference>
<evidence type="ECO:0000313" key="19">
    <source>
        <dbReference type="Proteomes" id="UP000296034"/>
    </source>
</evidence>
<evidence type="ECO:0000256" key="7">
    <source>
        <dbReference type="ARBA" id="ARBA00019179"/>
    </source>
</evidence>
<keyword evidence="10 14" id="KW-0479">Metal-binding</keyword>
<dbReference type="PANTHER" id="PTHR10954">
    <property type="entry name" value="RIBONUCLEASE H2 SUBUNIT A"/>
    <property type="match status" value="1"/>
</dbReference>
<comment type="caution">
    <text evidence="18">The sequence shown here is derived from an EMBL/GenBank/DDBJ whole genome shotgun (WGS) entry which is preliminary data.</text>
</comment>
<sequence length="202" mass="22632">MKRKSDLRVFNCKNKCTLIAGIDEVGRGALVGRVVTAAVIFSPIKTIEGLSDSKKLSERQRILLYDKIIKNSLAWSIGYAEPKEIDKINIFYATMLAMKRAINNLSIVPNYIVVDGNSYPKISIPIEAIVKGDNIIGEISAASIIAKVTRDREMIILDSLYPNYGFAQHKGYPTKNHIKNLKKYGVTPYHRLSFKPVFKAIT</sequence>
<dbReference type="OrthoDB" id="9803420at2"/>
<evidence type="ECO:0000256" key="8">
    <source>
        <dbReference type="ARBA" id="ARBA00022490"/>
    </source>
</evidence>
<dbReference type="PANTHER" id="PTHR10954:SF18">
    <property type="entry name" value="RIBONUCLEASE HII"/>
    <property type="match status" value="1"/>
</dbReference>
<evidence type="ECO:0000256" key="6">
    <source>
        <dbReference type="ARBA" id="ARBA00012180"/>
    </source>
</evidence>
<evidence type="ECO:0000256" key="3">
    <source>
        <dbReference type="ARBA" id="ARBA00004065"/>
    </source>
</evidence>
<keyword evidence="12 14" id="KW-0378">Hydrolase</keyword>
<evidence type="ECO:0000256" key="15">
    <source>
        <dbReference type="PROSITE-ProRule" id="PRU01319"/>
    </source>
</evidence>
<feature type="binding site" evidence="14 15">
    <location>
        <position position="24"/>
    </location>
    <ligand>
        <name>a divalent metal cation</name>
        <dbReference type="ChEBI" id="CHEBI:60240"/>
    </ligand>
</feature>
<keyword evidence="13 14" id="KW-0464">Manganese</keyword>
<dbReference type="EMBL" id="PDKS01000002">
    <property type="protein sequence ID" value="PPI87211.1"/>
    <property type="molecule type" value="Genomic_DNA"/>
</dbReference>
<dbReference type="InterPro" id="IPR024567">
    <property type="entry name" value="RNase_HII/HIII_dom"/>
</dbReference>
<evidence type="ECO:0000256" key="12">
    <source>
        <dbReference type="ARBA" id="ARBA00022801"/>
    </source>
</evidence>
<evidence type="ECO:0000313" key="18">
    <source>
        <dbReference type="EMBL" id="PPI87211.1"/>
    </source>
</evidence>
<accession>A0A2P5SXZ3</accession>
<dbReference type="GO" id="GO:0043137">
    <property type="term" value="P:DNA replication, removal of RNA primer"/>
    <property type="evidence" value="ECO:0007669"/>
    <property type="project" value="TreeGrafter"/>
</dbReference>
<organism evidence="18 19">
    <name type="scientific">Candidatus Pantoea edessiphila</name>
    <dbReference type="NCBI Taxonomy" id="2044610"/>
    <lineage>
        <taxon>Bacteria</taxon>
        <taxon>Pseudomonadati</taxon>
        <taxon>Pseudomonadota</taxon>
        <taxon>Gammaproteobacteria</taxon>
        <taxon>Enterobacterales</taxon>
        <taxon>Erwiniaceae</taxon>
        <taxon>Pantoea</taxon>
    </lineage>
</organism>